<dbReference type="AlphaFoldDB" id="A0AAV7ULY8"/>
<proteinExistence type="predicted"/>
<feature type="non-terminal residue" evidence="1">
    <location>
        <position position="1"/>
    </location>
</feature>
<gene>
    <name evidence="1" type="ORF">NDU88_006767</name>
</gene>
<dbReference type="EMBL" id="JANPWB010000005">
    <property type="protein sequence ID" value="KAJ1190027.1"/>
    <property type="molecule type" value="Genomic_DNA"/>
</dbReference>
<name>A0AAV7ULY8_PLEWA</name>
<sequence>IFRELGAIIEEALVAGGTKLPVMGHQTREKHAKWIENTVFSWLYQLASTSNTV</sequence>
<dbReference type="Proteomes" id="UP001066276">
    <property type="component" value="Chromosome 3_1"/>
</dbReference>
<organism evidence="1 2">
    <name type="scientific">Pleurodeles waltl</name>
    <name type="common">Iberian ribbed newt</name>
    <dbReference type="NCBI Taxonomy" id="8319"/>
    <lineage>
        <taxon>Eukaryota</taxon>
        <taxon>Metazoa</taxon>
        <taxon>Chordata</taxon>
        <taxon>Craniata</taxon>
        <taxon>Vertebrata</taxon>
        <taxon>Euteleostomi</taxon>
        <taxon>Amphibia</taxon>
        <taxon>Batrachia</taxon>
        <taxon>Caudata</taxon>
        <taxon>Salamandroidea</taxon>
        <taxon>Salamandridae</taxon>
        <taxon>Pleurodelinae</taxon>
        <taxon>Pleurodeles</taxon>
    </lineage>
</organism>
<reference evidence="1" key="1">
    <citation type="journal article" date="2022" name="bioRxiv">
        <title>Sequencing and chromosome-scale assembly of the giantPleurodeles waltlgenome.</title>
        <authorList>
            <person name="Brown T."/>
            <person name="Elewa A."/>
            <person name="Iarovenko S."/>
            <person name="Subramanian E."/>
            <person name="Araus A.J."/>
            <person name="Petzold A."/>
            <person name="Susuki M."/>
            <person name="Suzuki K.-i.T."/>
            <person name="Hayashi T."/>
            <person name="Toyoda A."/>
            <person name="Oliveira C."/>
            <person name="Osipova E."/>
            <person name="Leigh N.D."/>
            <person name="Simon A."/>
            <person name="Yun M.H."/>
        </authorList>
    </citation>
    <scope>NUCLEOTIDE SEQUENCE</scope>
    <source>
        <strain evidence="1">20211129_DDA</strain>
        <tissue evidence="1">Liver</tissue>
    </source>
</reference>
<keyword evidence="2" id="KW-1185">Reference proteome</keyword>
<evidence type="ECO:0000313" key="2">
    <source>
        <dbReference type="Proteomes" id="UP001066276"/>
    </source>
</evidence>
<evidence type="ECO:0000313" key="1">
    <source>
        <dbReference type="EMBL" id="KAJ1190027.1"/>
    </source>
</evidence>
<accession>A0AAV7ULY8</accession>
<protein>
    <submittedName>
        <fullName evidence="1">Uncharacterized protein</fullName>
    </submittedName>
</protein>
<comment type="caution">
    <text evidence="1">The sequence shown here is derived from an EMBL/GenBank/DDBJ whole genome shotgun (WGS) entry which is preliminary data.</text>
</comment>